<evidence type="ECO:0000313" key="3">
    <source>
        <dbReference type="Proteomes" id="UP000242432"/>
    </source>
</evidence>
<organism evidence="2 3">
    <name type="scientific">Succinivibrio dextrinosolvens DSM 3072</name>
    <dbReference type="NCBI Taxonomy" id="1123324"/>
    <lineage>
        <taxon>Bacteria</taxon>
        <taxon>Pseudomonadati</taxon>
        <taxon>Pseudomonadota</taxon>
        <taxon>Gammaproteobacteria</taxon>
        <taxon>Aeromonadales</taxon>
        <taxon>Succinivibrionaceae</taxon>
        <taxon>Succinivibrio</taxon>
    </lineage>
</organism>
<feature type="compositionally biased region" description="Basic and acidic residues" evidence="1">
    <location>
        <begin position="44"/>
        <end position="69"/>
    </location>
</feature>
<evidence type="ECO:0000256" key="1">
    <source>
        <dbReference type="SAM" id="MobiDB-lite"/>
    </source>
</evidence>
<dbReference type="AlphaFoldDB" id="A0A1T4VPE3"/>
<dbReference type="EMBL" id="FUXX01000037">
    <property type="protein sequence ID" value="SKA66775.1"/>
    <property type="molecule type" value="Genomic_DNA"/>
</dbReference>
<feature type="region of interest" description="Disordered" evidence="1">
    <location>
        <begin position="40"/>
        <end position="130"/>
    </location>
</feature>
<dbReference type="Proteomes" id="UP000242432">
    <property type="component" value="Unassembled WGS sequence"/>
</dbReference>
<evidence type="ECO:0000313" key="2">
    <source>
        <dbReference type="EMBL" id="SKA66775.1"/>
    </source>
</evidence>
<keyword evidence="3" id="KW-1185">Reference proteome</keyword>
<dbReference type="STRING" id="83771.SAMN02910357_01548"/>
<sequence length="130" mass="13642">MALTEESKKQLKELGENIATDMAVEIGMMVATEALETLVSSNIKESDPTGDRESRPTDDSAVLDEKKAEGNSNEGSLAKDDVKAQGGEVAASQTDAEANKNRAKALESEAKALQTSAGATEIATKALKMN</sequence>
<dbReference type="RefSeq" id="WP_078929234.1">
    <property type="nucleotide sequence ID" value="NZ_FUXX01000037.1"/>
</dbReference>
<protein>
    <submittedName>
        <fullName evidence="2">Uncharacterized protein</fullName>
    </submittedName>
</protein>
<proteinExistence type="predicted"/>
<accession>A0A1T4VPE3</accession>
<name>A0A1T4VPE3_9GAMM</name>
<reference evidence="3" key="1">
    <citation type="submission" date="2017-02" db="EMBL/GenBank/DDBJ databases">
        <authorList>
            <person name="Varghese N."/>
            <person name="Submissions S."/>
        </authorList>
    </citation>
    <scope>NUCLEOTIDE SEQUENCE [LARGE SCALE GENOMIC DNA]</scope>
    <source>
        <strain evidence="3">DSM 3072</strain>
    </source>
</reference>
<feature type="compositionally biased region" description="Basic and acidic residues" evidence="1">
    <location>
        <begin position="97"/>
        <end position="110"/>
    </location>
</feature>
<gene>
    <name evidence="2" type="ORF">SAMN02745213_01867</name>
</gene>